<evidence type="ECO:0000259" key="1">
    <source>
        <dbReference type="Pfam" id="PF12770"/>
    </source>
</evidence>
<dbReference type="SUPFAM" id="SSF48452">
    <property type="entry name" value="TPR-like"/>
    <property type="match status" value="1"/>
</dbReference>
<dbReference type="Pfam" id="PF12770">
    <property type="entry name" value="CHAT"/>
    <property type="match status" value="1"/>
</dbReference>
<reference evidence="2 3" key="1">
    <citation type="submission" date="2020-05" db="EMBL/GenBank/DDBJ databases">
        <authorList>
            <person name="Whitworth D."/>
        </authorList>
    </citation>
    <scope>NUCLEOTIDE SEQUENCE [LARGE SCALE GENOMIC DNA]</scope>
    <source>
        <strain evidence="2 3">AB043B</strain>
    </source>
</reference>
<dbReference type="InterPro" id="IPR011990">
    <property type="entry name" value="TPR-like_helical_dom_sf"/>
</dbReference>
<evidence type="ECO:0000313" key="2">
    <source>
        <dbReference type="EMBL" id="NOK34632.1"/>
    </source>
</evidence>
<name>A0A7Y4KJ74_9BACT</name>
<sequence length="1815" mass="198114">MRKGFPQEYKAILQDLAYDREMQATPGGDPLLARILEARELEHNRQFHAALELRNAVVAQLQPDDTGALASAARHDLAHSLTLEGAPKDAWAVGTAVELLRQVVSSPSRRAAPLRLAQSEMALASALRRQAKLMEDATAKTLNAEAEALLRGVIWSTGKCGDAGARTLAEAHYNLGNLLMESRRGDAALASYDKAIKAALCAEKAKHGSMRHVVAQSRLNAAILHRNRSRKGDLKAAEQLLREVIREPEGFQDQAWMALALVIQAGTADDRKHRALDCLMKVRPANLEKALERIHHASLLREFGAVDEALEVLRKWILEAIHRRSATIADFEADTASREFQPAAALAARILAQDKADAVGAFLQLENTSGLRFNETVSAFAWRPLDAFSQALYAELRVRTARSAALDATIQGQRRFQPSRQREWLEATLEAWSQARSEELSEDEIQDRPFYLQTYKEALSSPDPLEHLTNVLAQESARVVALKDALDEHDASHAKVHRLLGQEVTPEELATILREDPGQVLIRLCLEMGDLLVVAVWWDGKAVTGRSANIHLDEALPDLLEWVARGEPNVDFARITQLMAQVDLSAALPDGQRSRAVLLPSYRAAAIPLAALGPVGRRLMDRFDRLNWLASLFPLRAAPAARPPRAGHLVIVPEKTIFHSVALEPPRPGEVWLRGAEATPTAIGQAITCVQTAAIYTHGEHEHGELPSLVVGGNAPLDVARLQRWTQGLERMEIWACQTGMNRPMDMFTPPSNEASGLDFLLLGSGVRTAIGTLWSVPDIVTAAIVRKYRQRLDEGLDADASLLDAQRWWHREGLALLLEQVRQKPLQEAISDFTTQMGLKVDPSSVDRLAATLGPLSGDEMADRIQTRFNCPVSWAASRFVGIPVRDPSEGWFEVPSRPLTEEEQRKLAVCLVESSMPARGPGTFKALHEAALRHAGHLAPGMSPSSAQCIEMARLLRDRVNGSHRDNLLSALAWVHEGLAAPGLDEAQKALLAVEAAHLWVEVALDEQWPPKIPRPVALERALRLLSQVPENGSVAALDSLAVRARIHLLARGLGTDDPEAAYREALALIMPALEGLPTTSYEALRVTAIAVDLLPASQLPGFESSRERILGAARDVASKARLPTVSLPAWQRLRVALGRFEHEVQNLERSVELSTPRELVSATFLALHWHSQTSAPTQTFGSTVISESLGQMESALWGLPSDDRHAFISSTGTPGRAYRQLMQMHVLGHGLAHPHEGVHVLACLQYACDLRLSFLNRLEWFSRQDDNGLNRDCARVRDNVSVRQMLSEALADAAFVPENPIAGPMNRPHMADPFHRSLATLMDGVTDGAGISAWTLGMIPATPATRTAAFAVVQAQARLENESLETWERILDFDRLVRRDLNLKNQQGLTGMLAALKLESNEEWLANLPEGFGVLGLTLVEGEHLLVAACWNDGAGPQGRTWCVKAEGLQVALRDLLLPDAPDFSGQRGVSTASRKEAWSRLEAIFSPVLSSLMEVGQVKKRLSWGVIAPGALRPLPLLGIRLSDGRLVAEAVAALFHLPSLGFGAPGPAGPSDGMACIAFPDREGGSTAFGEATLRGSRRAHPPERMLGLYPEAEQPSLVQVRETVGRCEALRFYGVGLGSAFTDSSTGIRLSSQEGLMASHLHGLSLSSCRVVELWAATAGMADVERVMTDDADRVAGLAARLLAHGAQAVIDLAWPVHDVVKALVCELFGWESRRSGRYAECLAVALDGASVILEQLQELPATASRQDVLRRIDEVRTYLALNRWGVTTPLEPFEALADAPLVGALSGAELISELSQQVHLGAFRWWGV</sequence>
<proteinExistence type="predicted"/>
<protein>
    <submittedName>
        <fullName evidence="2">CHAT domain-containing protein</fullName>
    </submittedName>
</protein>
<dbReference type="EMBL" id="JABFJV010000077">
    <property type="protein sequence ID" value="NOK34632.1"/>
    <property type="molecule type" value="Genomic_DNA"/>
</dbReference>
<feature type="domain" description="CHAT" evidence="1">
    <location>
        <begin position="673"/>
        <end position="812"/>
    </location>
</feature>
<dbReference type="InterPro" id="IPR024983">
    <property type="entry name" value="CHAT_dom"/>
</dbReference>
<comment type="caution">
    <text evidence="2">The sequence shown here is derived from an EMBL/GenBank/DDBJ whole genome shotgun (WGS) entry which is preliminary data.</text>
</comment>
<keyword evidence="3" id="KW-1185">Reference proteome</keyword>
<evidence type="ECO:0000313" key="3">
    <source>
        <dbReference type="Proteomes" id="UP000563426"/>
    </source>
</evidence>
<accession>A0A7Y4KJ74</accession>
<dbReference type="Proteomes" id="UP000563426">
    <property type="component" value="Unassembled WGS sequence"/>
</dbReference>
<dbReference type="RefSeq" id="WP_171435672.1">
    <property type="nucleotide sequence ID" value="NZ_JABFJV010000077.1"/>
</dbReference>
<organism evidence="2 3">
    <name type="scientific">Corallococcus exercitus</name>
    <dbReference type="NCBI Taxonomy" id="2316736"/>
    <lineage>
        <taxon>Bacteria</taxon>
        <taxon>Pseudomonadati</taxon>
        <taxon>Myxococcota</taxon>
        <taxon>Myxococcia</taxon>
        <taxon>Myxococcales</taxon>
        <taxon>Cystobacterineae</taxon>
        <taxon>Myxococcaceae</taxon>
        <taxon>Corallococcus</taxon>
    </lineage>
</organism>
<gene>
    <name evidence="2" type="ORF">HMI49_15630</name>
</gene>
<dbReference type="Gene3D" id="1.25.40.10">
    <property type="entry name" value="Tetratricopeptide repeat domain"/>
    <property type="match status" value="1"/>
</dbReference>